<name>A0A5B8ISD0_9RHOB</name>
<dbReference type="AlphaFoldDB" id="A0A5B8ISD0"/>
<dbReference type="EMBL" id="CP042261">
    <property type="protein sequence ID" value="QDY69122.1"/>
    <property type="molecule type" value="Genomic_DNA"/>
</dbReference>
<protein>
    <submittedName>
        <fullName evidence="3">Cell wall hydrolase</fullName>
    </submittedName>
</protein>
<dbReference type="OrthoDB" id="9785345at2"/>
<keyword evidence="3" id="KW-0378">Hydrolase</keyword>
<evidence type="ECO:0000313" key="4">
    <source>
        <dbReference type="Proteomes" id="UP000318483"/>
    </source>
</evidence>
<keyword evidence="4" id="KW-1185">Reference proteome</keyword>
<organism evidence="3 4">
    <name type="scientific">Qingshengfaniella alkalisoli</name>
    <dbReference type="NCBI Taxonomy" id="2599296"/>
    <lineage>
        <taxon>Bacteria</taxon>
        <taxon>Pseudomonadati</taxon>
        <taxon>Pseudomonadota</taxon>
        <taxon>Alphaproteobacteria</taxon>
        <taxon>Rhodobacterales</taxon>
        <taxon>Paracoccaceae</taxon>
        <taxon>Qingshengfaniella</taxon>
    </lineage>
</organism>
<dbReference type="RefSeq" id="WP_146364432.1">
    <property type="nucleotide sequence ID" value="NZ_CP042261.1"/>
</dbReference>
<proteinExistence type="predicted"/>
<accession>A0A5B8ISD0</accession>
<sequence length="221" mass="24092">MKKLPLICVTFLVVGAGAAHAEATISTSNDPSATFSSQLSDLFGRERDAMDSVDEGGIRALVQPQRDFSDLDYSKAWLSQQPAPEGGKALECLSEALYFEARGESVKGQFAVAEVIMNRVKSGSFPDTVCGVIKQGTGKKYQCQFTYNCDGYPETIREKGAYAQVKRVAGVVLAGAPLALTQGATYYHTTAVSPSWARKFFRTAAIGVHRFYRRSERVAQR</sequence>
<feature type="chain" id="PRO_5023132611" evidence="1">
    <location>
        <begin position="22"/>
        <end position="221"/>
    </location>
</feature>
<dbReference type="Pfam" id="PF07486">
    <property type="entry name" value="Hydrolase_2"/>
    <property type="match status" value="1"/>
</dbReference>
<feature type="signal peptide" evidence="1">
    <location>
        <begin position="1"/>
        <end position="21"/>
    </location>
</feature>
<evidence type="ECO:0000256" key="1">
    <source>
        <dbReference type="SAM" id="SignalP"/>
    </source>
</evidence>
<keyword evidence="1" id="KW-0732">Signal</keyword>
<gene>
    <name evidence="3" type="ORF">FPZ52_05390</name>
</gene>
<evidence type="ECO:0000313" key="3">
    <source>
        <dbReference type="EMBL" id="QDY69122.1"/>
    </source>
</evidence>
<dbReference type="KEGG" id="lit:FPZ52_05390"/>
<reference evidence="3 4" key="1">
    <citation type="submission" date="2019-07" db="EMBL/GenBank/DDBJ databases">
        <title>Litoreibacter alkalisoli sp. nov., isolated from saline-alkaline soil.</title>
        <authorList>
            <person name="Wang S."/>
            <person name="Xu L."/>
            <person name="Xing Y.-T."/>
            <person name="Sun J.-Q."/>
        </authorList>
    </citation>
    <scope>NUCLEOTIDE SEQUENCE [LARGE SCALE GENOMIC DNA]</scope>
    <source>
        <strain evidence="3 4">LN3S51</strain>
    </source>
</reference>
<evidence type="ECO:0000259" key="2">
    <source>
        <dbReference type="Pfam" id="PF07486"/>
    </source>
</evidence>
<dbReference type="InterPro" id="IPR011105">
    <property type="entry name" value="Cell_wall_hydrolase_SleB"/>
</dbReference>
<feature type="domain" description="Cell wall hydrolase SleB" evidence="2">
    <location>
        <begin position="103"/>
        <end position="212"/>
    </location>
</feature>
<dbReference type="Gene3D" id="1.10.10.2520">
    <property type="entry name" value="Cell wall hydrolase SleB, domain 1"/>
    <property type="match status" value="1"/>
</dbReference>
<dbReference type="InterPro" id="IPR042047">
    <property type="entry name" value="SleB_dom1"/>
</dbReference>
<dbReference type="GO" id="GO:0016787">
    <property type="term" value="F:hydrolase activity"/>
    <property type="evidence" value="ECO:0007669"/>
    <property type="project" value="UniProtKB-KW"/>
</dbReference>
<dbReference type="Proteomes" id="UP000318483">
    <property type="component" value="Chromosome"/>
</dbReference>